<feature type="transmembrane region" description="Helical" evidence="1">
    <location>
        <begin position="78"/>
        <end position="97"/>
    </location>
</feature>
<keyword evidence="1" id="KW-0472">Membrane</keyword>
<organism evidence="2 3">
    <name type="scientific">Leptolinea tardivitalis</name>
    <dbReference type="NCBI Taxonomy" id="229920"/>
    <lineage>
        <taxon>Bacteria</taxon>
        <taxon>Bacillati</taxon>
        <taxon>Chloroflexota</taxon>
        <taxon>Anaerolineae</taxon>
        <taxon>Anaerolineales</taxon>
        <taxon>Anaerolineaceae</taxon>
        <taxon>Leptolinea</taxon>
    </lineage>
</organism>
<evidence type="ECO:0000256" key="1">
    <source>
        <dbReference type="SAM" id="Phobius"/>
    </source>
</evidence>
<accession>A0A0N8GLS6</accession>
<proteinExistence type="predicted"/>
<evidence type="ECO:0000313" key="2">
    <source>
        <dbReference type="EMBL" id="KPL73322.1"/>
    </source>
</evidence>
<dbReference type="RefSeq" id="WP_062421735.1">
    <property type="nucleotide sequence ID" value="NZ_BBYA01000009.1"/>
</dbReference>
<dbReference type="OrthoDB" id="48209at2"/>
<dbReference type="EMBL" id="LGCK01000006">
    <property type="protein sequence ID" value="KPL73322.1"/>
    <property type="molecule type" value="Genomic_DNA"/>
</dbReference>
<keyword evidence="1" id="KW-1133">Transmembrane helix</keyword>
<keyword evidence="1" id="KW-0812">Transmembrane</keyword>
<protein>
    <submittedName>
        <fullName evidence="2">Uncharacterized protein</fullName>
    </submittedName>
</protein>
<feature type="transmembrane region" description="Helical" evidence="1">
    <location>
        <begin position="6"/>
        <end position="29"/>
    </location>
</feature>
<evidence type="ECO:0000313" key="3">
    <source>
        <dbReference type="Proteomes" id="UP000050430"/>
    </source>
</evidence>
<feature type="transmembrane region" description="Helical" evidence="1">
    <location>
        <begin position="109"/>
        <end position="130"/>
    </location>
</feature>
<name>A0A0N8GLS6_9CHLR</name>
<reference evidence="2 3" key="1">
    <citation type="submission" date="2015-07" db="EMBL/GenBank/DDBJ databases">
        <title>Genome sequence of Leptolinea tardivitalis DSM 16556.</title>
        <authorList>
            <person name="Hemp J."/>
            <person name="Ward L.M."/>
            <person name="Pace L.A."/>
            <person name="Fischer W.W."/>
        </authorList>
    </citation>
    <scope>NUCLEOTIDE SEQUENCE [LARGE SCALE GENOMIC DNA]</scope>
    <source>
        <strain evidence="2 3">YMTK-2</strain>
    </source>
</reference>
<dbReference type="STRING" id="229920.ADM99_03650"/>
<dbReference type="AlphaFoldDB" id="A0A0N8GLS6"/>
<feature type="transmembrane region" description="Helical" evidence="1">
    <location>
        <begin position="145"/>
        <end position="163"/>
    </location>
</feature>
<comment type="caution">
    <text evidence="2">The sequence shown here is derived from an EMBL/GenBank/DDBJ whole genome shotgun (WGS) entry which is preliminary data.</text>
</comment>
<gene>
    <name evidence="2" type="ORF">ADM99_03650</name>
</gene>
<keyword evidence="3" id="KW-1185">Reference proteome</keyword>
<sequence length="178" mass="20652">MSPAVLHIIIKIVIFWVLFLILHFSYDWVKRPIVAVFSGTNESFMQHAKIGFLAYSLASVAEYFLWSTQISNPVSFLYSRVITSMVLPWVMFIVYYIAPAFYGKPMPTIPLEIIYANIILLIIGVILSSFEPGLEMINYSTRGEITLWVLWIIGFTEMVIFTFRPPWADFFRSDFPEK</sequence>
<dbReference type="Proteomes" id="UP000050430">
    <property type="component" value="Unassembled WGS sequence"/>
</dbReference>